<organism evidence="4 5">
    <name type="scientific">Chitinophaga horti</name>
    <dbReference type="NCBI Taxonomy" id="2920382"/>
    <lineage>
        <taxon>Bacteria</taxon>
        <taxon>Pseudomonadati</taxon>
        <taxon>Bacteroidota</taxon>
        <taxon>Chitinophagia</taxon>
        <taxon>Chitinophagales</taxon>
        <taxon>Chitinophagaceae</taxon>
        <taxon>Chitinophaga</taxon>
    </lineage>
</organism>
<evidence type="ECO:0000259" key="2">
    <source>
        <dbReference type="Pfam" id="PF13004"/>
    </source>
</evidence>
<accession>A0ABY6JC40</accession>
<proteinExistence type="predicted"/>
<evidence type="ECO:0000259" key="3">
    <source>
        <dbReference type="Pfam" id="PF18942"/>
    </source>
</evidence>
<dbReference type="InterPro" id="IPR024361">
    <property type="entry name" value="BACON"/>
</dbReference>
<feature type="chain" id="PRO_5045150559" evidence="1">
    <location>
        <begin position="23"/>
        <end position="679"/>
    </location>
</feature>
<keyword evidence="1" id="KW-0732">Signal</keyword>
<feature type="signal peptide" evidence="1">
    <location>
        <begin position="1"/>
        <end position="22"/>
    </location>
</feature>
<dbReference type="InterPro" id="IPR043744">
    <property type="entry name" value="DUF5689"/>
</dbReference>
<evidence type="ECO:0000313" key="4">
    <source>
        <dbReference type="EMBL" id="UYQ95769.1"/>
    </source>
</evidence>
<sequence length="679" mass="74709">MMKRNKLLFVLCALVAVIAACRKTEYYKFSTKLAIDSRIVSINAGADTTKFIVYADGDWSMAPVEEVNWMKLTTSSGSGKGQAVAELTDNSANLPRFVRLVVKADGKTDTIRLQQRGLVPTLAIADLTAQSIANGGTFKTPINTNIPMELMTVVQTARTEGQANWISNLRIDKGYLYFKADTNRAATPRTTMVRLSYLDALNVTVTDTIAISQLPGRDYEGATVRDFDYVKQTLAAGVVNESIFIEGVVISDKGHPNMAQNQNTPANKHVLTKNENAIAVYVQSMDGTRGIYFKTKTPGDNIFNINDRVKIWLKGATVERYNDPNRTIVTGIETMHIMAKDEGTPVTPREKYMSELTDNDLYTLIKLKDVEISIPSGSFTNINEGYTARMDCYPTSIRDIQGGSMYMLTNLDVPYRRDGKQVPQGSGSISGVLVHEKMDRFGGNIGRYSIRHMKREDIALQEDRSAGFSNVLVEWSRFRNEFNATPTAEANPLTPEIGKGRIYHSTRQPLDFTSNGNYATTDYNGLAQDPTTLKGSVTNGGWGSRNWWPAGATTGAYWSIETSTTGITKPISLQIEGNTDIGGPRNFVVEWSGDNATWRSVGTFTFEDVANWSNTLLTQIPGYKAVNFQFPVEASGLANLYIRVRVANKNVGTSTSATGGTLGATTNSRLGHVSIKYNK</sequence>
<protein>
    <submittedName>
        <fullName evidence="4">DUF5689 domain-containing protein</fullName>
    </submittedName>
</protein>
<dbReference type="Pfam" id="PF18942">
    <property type="entry name" value="DUF5689"/>
    <property type="match status" value="1"/>
</dbReference>
<dbReference type="Proteomes" id="UP001162741">
    <property type="component" value="Chromosome"/>
</dbReference>
<reference evidence="4" key="1">
    <citation type="submission" date="2022-10" db="EMBL/GenBank/DDBJ databases">
        <title>Chitinophaga sp. nov., isolated from soil.</title>
        <authorList>
            <person name="Jeon C.O."/>
        </authorList>
    </citation>
    <scope>NUCLEOTIDE SEQUENCE</scope>
    <source>
        <strain evidence="4">R8</strain>
    </source>
</reference>
<evidence type="ECO:0000256" key="1">
    <source>
        <dbReference type="SAM" id="SignalP"/>
    </source>
</evidence>
<gene>
    <name evidence="4" type="ORF">MKQ68_11715</name>
</gene>
<feature type="domain" description="DUF5689" evidence="3">
    <location>
        <begin position="239"/>
        <end position="435"/>
    </location>
</feature>
<dbReference type="InterPro" id="IPR013783">
    <property type="entry name" value="Ig-like_fold"/>
</dbReference>
<dbReference type="Pfam" id="PF13004">
    <property type="entry name" value="BACON"/>
    <property type="match status" value="1"/>
</dbReference>
<keyword evidence="5" id="KW-1185">Reference proteome</keyword>
<evidence type="ECO:0000313" key="5">
    <source>
        <dbReference type="Proteomes" id="UP001162741"/>
    </source>
</evidence>
<name>A0ABY6JC40_9BACT</name>
<feature type="domain" description="BACON" evidence="2">
    <location>
        <begin position="67"/>
        <end position="115"/>
    </location>
</feature>
<dbReference type="EMBL" id="CP107006">
    <property type="protein sequence ID" value="UYQ95769.1"/>
    <property type="molecule type" value="Genomic_DNA"/>
</dbReference>
<dbReference type="PROSITE" id="PS51257">
    <property type="entry name" value="PROKAR_LIPOPROTEIN"/>
    <property type="match status" value="1"/>
</dbReference>
<dbReference type="RefSeq" id="WP_264283453.1">
    <property type="nucleotide sequence ID" value="NZ_CP107006.1"/>
</dbReference>
<dbReference type="Gene3D" id="2.60.40.10">
    <property type="entry name" value="Immunoglobulins"/>
    <property type="match status" value="1"/>
</dbReference>
<dbReference type="CDD" id="cd14948">
    <property type="entry name" value="BACON"/>
    <property type="match status" value="1"/>
</dbReference>